<dbReference type="AlphaFoldDB" id="A0A829MF28"/>
<evidence type="ECO:0000313" key="1">
    <source>
        <dbReference type="EMBL" id="ESV63687.1"/>
    </source>
</evidence>
<proteinExistence type="predicted"/>
<sequence>MNKLYQYPKGKAFMTSPEVKVAVTTRCSQRARCIGRGC</sequence>
<comment type="caution">
    <text evidence="1">The sequence shown here is derived from an EMBL/GenBank/DDBJ whole genome shotgun (WGS) entry which is preliminary data.</text>
</comment>
<dbReference type="EMBL" id="AYTF01000001">
    <property type="protein sequence ID" value="ESV63687.1"/>
    <property type="molecule type" value="Genomic_DNA"/>
</dbReference>
<organism evidence="1 2">
    <name type="scientific">Mycobacteroides abscessus MAB_091912_2446</name>
    <dbReference type="NCBI Taxonomy" id="1335414"/>
    <lineage>
        <taxon>Bacteria</taxon>
        <taxon>Bacillati</taxon>
        <taxon>Actinomycetota</taxon>
        <taxon>Actinomycetes</taxon>
        <taxon>Mycobacteriales</taxon>
        <taxon>Mycobacteriaceae</taxon>
        <taxon>Mycobacteroides</taxon>
        <taxon>Mycobacteroides abscessus</taxon>
    </lineage>
</organism>
<name>A0A829MF28_9MYCO</name>
<accession>A0A829MF28</accession>
<dbReference type="Proteomes" id="UP000018502">
    <property type="component" value="Unassembled WGS sequence"/>
</dbReference>
<evidence type="ECO:0000313" key="2">
    <source>
        <dbReference type="Proteomes" id="UP000018502"/>
    </source>
</evidence>
<reference evidence="1 2" key="1">
    <citation type="journal article" date="2014" name="Emerg. Infect. Dis.">
        <title>High-level Relatedness among Mycobacterium abscessus subsp. massiliense Strains from Widely Separated Outbreaks.</title>
        <authorList>
            <person name="Tettelin H."/>
            <person name="Davidson R.M."/>
            <person name="Agrawal S."/>
            <person name="Aitken M.L."/>
            <person name="Shallom S."/>
            <person name="Hasan N.A."/>
            <person name="Strong M."/>
            <person name="Nogueira de Moura V.C."/>
            <person name="De Groote M.A."/>
            <person name="Duarte R.S."/>
            <person name="Hine E."/>
            <person name="Parankush S."/>
            <person name="Su Q."/>
            <person name="Daugherty S.C."/>
            <person name="Fraser C.M."/>
            <person name="Brown-Elliott B.A."/>
            <person name="Wallace R.J.Jr."/>
            <person name="Holland S.M."/>
            <person name="Sampaio E.P."/>
            <person name="Olivier K.N."/>
            <person name="Jackson M."/>
            <person name="Zelazny A.M."/>
        </authorList>
    </citation>
    <scope>NUCLEOTIDE SEQUENCE [LARGE SCALE GENOMIC DNA]</scope>
    <source>
        <strain evidence="1 2">MAB_091912_2446</strain>
    </source>
</reference>
<protein>
    <submittedName>
        <fullName evidence="1">Uncharacterized protein</fullName>
    </submittedName>
</protein>
<gene>
    <name evidence="1" type="ORF">L833_1065</name>
</gene>